<dbReference type="Proteomes" id="UP001500795">
    <property type="component" value="Unassembled WGS sequence"/>
</dbReference>
<dbReference type="CDD" id="cd03789">
    <property type="entry name" value="GT9_LPS_heptosyltransferase"/>
    <property type="match status" value="1"/>
</dbReference>
<evidence type="ECO:0000313" key="3">
    <source>
        <dbReference type="EMBL" id="GAA3543873.1"/>
    </source>
</evidence>
<proteinExistence type="predicted"/>
<name>A0ABP6W0N2_9GAMM</name>
<dbReference type="RefSeq" id="WP_344958478.1">
    <property type="nucleotide sequence ID" value="NZ_BAABCX010000003.1"/>
</dbReference>
<evidence type="ECO:0000256" key="2">
    <source>
        <dbReference type="ARBA" id="ARBA00022679"/>
    </source>
</evidence>
<dbReference type="PANTHER" id="PTHR30160:SF7">
    <property type="entry name" value="ADP-HEPTOSE--LPS HEPTOSYLTRANSFERASE 2"/>
    <property type="match status" value="1"/>
</dbReference>
<evidence type="ECO:0000313" key="4">
    <source>
        <dbReference type="Proteomes" id="UP001500795"/>
    </source>
</evidence>
<gene>
    <name evidence="3" type="ORF">GCM10022394_24870</name>
</gene>
<keyword evidence="1" id="KW-0328">Glycosyltransferase</keyword>
<comment type="caution">
    <text evidence="3">The sequence shown here is derived from an EMBL/GenBank/DDBJ whole genome shotgun (WGS) entry which is preliminary data.</text>
</comment>
<protein>
    <submittedName>
        <fullName evidence="3">Glycosyltransferase family 9 protein</fullName>
    </submittedName>
</protein>
<keyword evidence="4" id="KW-1185">Reference proteome</keyword>
<dbReference type="Pfam" id="PF01075">
    <property type="entry name" value="Glyco_transf_9"/>
    <property type="match status" value="1"/>
</dbReference>
<reference evidence="4" key="1">
    <citation type="journal article" date="2019" name="Int. J. Syst. Evol. Microbiol.">
        <title>The Global Catalogue of Microorganisms (GCM) 10K type strain sequencing project: providing services to taxonomists for standard genome sequencing and annotation.</title>
        <authorList>
            <consortium name="The Broad Institute Genomics Platform"/>
            <consortium name="The Broad Institute Genome Sequencing Center for Infectious Disease"/>
            <person name="Wu L."/>
            <person name="Ma J."/>
        </authorList>
    </citation>
    <scope>NUCLEOTIDE SEQUENCE [LARGE SCALE GENOMIC DNA]</scope>
    <source>
        <strain evidence="4">JCM 17110</strain>
    </source>
</reference>
<dbReference type="InterPro" id="IPR051199">
    <property type="entry name" value="LPS_LOS_Heptosyltrfase"/>
</dbReference>
<dbReference type="InterPro" id="IPR002201">
    <property type="entry name" value="Glyco_trans_9"/>
</dbReference>
<dbReference type="PANTHER" id="PTHR30160">
    <property type="entry name" value="TETRAACYLDISACCHARIDE 4'-KINASE-RELATED"/>
    <property type="match status" value="1"/>
</dbReference>
<evidence type="ECO:0000256" key="1">
    <source>
        <dbReference type="ARBA" id="ARBA00022676"/>
    </source>
</evidence>
<organism evidence="3 4">
    <name type="scientific">Zobellella aerophila</name>
    <dbReference type="NCBI Taxonomy" id="870480"/>
    <lineage>
        <taxon>Bacteria</taxon>
        <taxon>Pseudomonadati</taxon>
        <taxon>Pseudomonadota</taxon>
        <taxon>Gammaproteobacteria</taxon>
        <taxon>Aeromonadales</taxon>
        <taxon>Aeromonadaceae</taxon>
        <taxon>Zobellella</taxon>
    </lineage>
</organism>
<dbReference type="SUPFAM" id="SSF53756">
    <property type="entry name" value="UDP-Glycosyltransferase/glycogen phosphorylase"/>
    <property type="match status" value="1"/>
</dbReference>
<accession>A0ABP6W0N2</accession>
<dbReference type="EMBL" id="BAABCX010000003">
    <property type="protein sequence ID" value="GAA3543873.1"/>
    <property type="molecule type" value="Genomic_DNA"/>
</dbReference>
<keyword evidence="2" id="KW-0808">Transferase</keyword>
<dbReference type="Gene3D" id="3.40.50.2000">
    <property type="entry name" value="Glycogen Phosphorylase B"/>
    <property type="match status" value="2"/>
</dbReference>
<sequence>MKKFLVVQTKEIGDVLVSTALCNNLKQAYPQARVDYLVMDYCAGMAEGNPYIDNLITLDKKQKDDWRYLWQLMKAIRQTAYDTVINSQGQIIGLLTCLFSGAKTRIGFDSLPWRLGHNRIVHFGKDTDHQGNAYMVDDRFSLLAPLQLPKEDRNYYLWLSEQEKQRGRAKLQEAGIDFNQPLITFGVNSKGAYKCWPIEHFAELAEMMIDRYQAQILVYCGPGEEAHNRQLRKRLPEAKNSYVFDSIATSSIRELAGLIVHSQYFIGNDTGPRHIAQALEVPSLSITAPFGDKRIANPEEHHKFRTIDIPGALELTMEQWDKMRSGVQRGTPEEQDVFRKLTPSLVWKSVKQQIDELRLLK</sequence>